<organism evidence="1 2">
    <name type="scientific">Burkholderia ubonensis</name>
    <dbReference type="NCBI Taxonomy" id="101571"/>
    <lineage>
        <taxon>Bacteria</taxon>
        <taxon>Pseudomonadati</taxon>
        <taxon>Pseudomonadota</taxon>
        <taxon>Betaproteobacteria</taxon>
        <taxon>Burkholderiales</taxon>
        <taxon>Burkholderiaceae</taxon>
        <taxon>Burkholderia</taxon>
        <taxon>Burkholderia cepacia complex</taxon>
    </lineage>
</organism>
<dbReference type="EMBL" id="MTJZ01000040">
    <property type="protein sequence ID" value="OMG70999.1"/>
    <property type="molecule type" value="Genomic_DNA"/>
</dbReference>
<evidence type="ECO:0000313" key="2">
    <source>
        <dbReference type="Proteomes" id="UP000187194"/>
    </source>
</evidence>
<reference evidence="1 2" key="1">
    <citation type="submission" date="2017-01" db="EMBL/GenBank/DDBJ databases">
        <title>Phylogeographic, genomic and meropenem susceptibility analysis of Burkholderia ubonensis.</title>
        <authorList>
            <person name="Price E.P."/>
            <person name="Sarovich D.S."/>
            <person name="Webb J.R."/>
            <person name="Hall C.M."/>
            <person name="Sahl J.W."/>
            <person name="Kaestli M."/>
            <person name="Mayo M."/>
            <person name="Harrington G."/>
            <person name="Baker A.L."/>
            <person name="Sidak-Loftis L.C."/>
            <person name="Lummis M."/>
            <person name="Schupp J.M."/>
            <person name="Gillece J.D."/>
            <person name="Tuanyok A."/>
            <person name="Warner J."/>
            <person name="Busch J.D."/>
            <person name="Keim P."/>
            <person name="Currie B.J."/>
            <person name="Wagner D.M."/>
        </authorList>
    </citation>
    <scope>NUCLEOTIDE SEQUENCE [LARGE SCALE GENOMIC DNA]</scope>
    <source>
        <strain evidence="1 2">A21</strain>
    </source>
</reference>
<name>A0A1R1J6V5_9BURK</name>
<dbReference type="Proteomes" id="UP000187194">
    <property type="component" value="Unassembled WGS sequence"/>
</dbReference>
<dbReference type="AlphaFoldDB" id="A0A1R1J6V5"/>
<evidence type="ECO:0000313" key="1">
    <source>
        <dbReference type="EMBL" id="OMG70999.1"/>
    </source>
</evidence>
<gene>
    <name evidence="1" type="ORF">BW685_23435</name>
</gene>
<comment type="caution">
    <text evidence="1">The sequence shown here is derived from an EMBL/GenBank/DDBJ whole genome shotgun (WGS) entry which is preliminary data.</text>
</comment>
<accession>A0A1R1J6V5</accession>
<sequence length="426" mass="47572">MEDYLDKRYGMLEVLRQSSKQPVVSFAVLFWVWIRDEQACPGIVWQIAGATRVQGRRIIYKYDPVLAYALARVMPQQPLLIPDEWTFPWGGRQETTLLLNSLSVRLLYHLIAVHFGAGIHGLKGGAEHDLCLVLSRETWVSDLEEMSSLEPAKIGAFVDQLTFGNQSRSPDQVLQPFVPIGVQGLGVGPLGWLSSNLERNLLSLQARVALKEFNRQSGLFERQMTDSLTTTLRERWQHCVANRTFTMPGGREEIDILICEPESRTIAVLELRWMLPPADPREVQEKKDACGQKVQQVRRKAAAVAGAVDVVLRDAFGIDDIVVGDWTVGAVAVIEGFGGARSPDANIPVMPEWLLEAGVRVTPTLRRLLEWAAGLEWLPMEERDFQVIEGEPHLEPSFSYPGLIPLRNGLSYLEDAVGGLRESADA</sequence>
<protein>
    <submittedName>
        <fullName evidence="1">Uncharacterized protein</fullName>
    </submittedName>
</protein>
<proteinExistence type="predicted"/>